<reference evidence="1 2" key="1">
    <citation type="submission" date="2020-02" db="EMBL/GenBank/DDBJ databases">
        <title>Draft genome sequence of Haematococcus lacustris strain NIES-144.</title>
        <authorList>
            <person name="Morimoto D."/>
            <person name="Nakagawa S."/>
            <person name="Yoshida T."/>
            <person name="Sawayama S."/>
        </authorList>
    </citation>
    <scope>NUCLEOTIDE SEQUENCE [LARGE SCALE GENOMIC DNA]</scope>
    <source>
        <strain evidence="1 2">NIES-144</strain>
    </source>
</reference>
<name>A0A6A0A9M0_HAELA</name>
<dbReference type="AlphaFoldDB" id="A0A6A0A9M0"/>
<gene>
    <name evidence="1" type="ORF">HaLaN_27989</name>
</gene>
<dbReference type="Proteomes" id="UP000485058">
    <property type="component" value="Unassembled WGS sequence"/>
</dbReference>
<keyword evidence="2" id="KW-1185">Reference proteome</keyword>
<sequence>MYQSTTAATIARCGGSVGTVADNDDATSPSCSFGAQLSRLTRTLTNNLPYWLVSGP</sequence>
<evidence type="ECO:0000313" key="1">
    <source>
        <dbReference type="EMBL" id="GFH29345.1"/>
    </source>
</evidence>
<dbReference type="EMBL" id="BLLF01004302">
    <property type="protein sequence ID" value="GFH29345.1"/>
    <property type="molecule type" value="Genomic_DNA"/>
</dbReference>
<proteinExistence type="predicted"/>
<comment type="caution">
    <text evidence="1">The sequence shown here is derived from an EMBL/GenBank/DDBJ whole genome shotgun (WGS) entry which is preliminary data.</text>
</comment>
<protein>
    <submittedName>
        <fullName evidence="1">Uncharacterized protein</fullName>
    </submittedName>
</protein>
<organism evidence="1 2">
    <name type="scientific">Haematococcus lacustris</name>
    <name type="common">Green alga</name>
    <name type="synonym">Haematococcus pluvialis</name>
    <dbReference type="NCBI Taxonomy" id="44745"/>
    <lineage>
        <taxon>Eukaryota</taxon>
        <taxon>Viridiplantae</taxon>
        <taxon>Chlorophyta</taxon>
        <taxon>core chlorophytes</taxon>
        <taxon>Chlorophyceae</taxon>
        <taxon>CS clade</taxon>
        <taxon>Chlamydomonadales</taxon>
        <taxon>Haematococcaceae</taxon>
        <taxon>Haematococcus</taxon>
    </lineage>
</organism>
<accession>A0A6A0A9M0</accession>
<evidence type="ECO:0000313" key="2">
    <source>
        <dbReference type="Proteomes" id="UP000485058"/>
    </source>
</evidence>